<dbReference type="HOGENOM" id="CLU_2574289_0_0_1"/>
<proteinExistence type="predicted"/>
<dbReference type="Proteomes" id="UP000001194">
    <property type="component" value="Unassembled WGS sequence"/>
</dbReference>
<reference evidence="1 2" key="1">
    <citation type="journal article" date="2008" name="Nature">
        <title>The genome of Laccaria bicolor provides insights into mycorrhizal symbiosis.</title>
        <authorList>
            <person name="Martin F."/>
            <person name="Aerts A."/>
            <person name="Ahren D."/>
            <person name="Brun A."/>
            <person name="Danchin E.G.J."/>
            <person name="Duchaussoy F."/>
            <person name="Gibon J."/>
            <person name="Kohler A."/>
            <person name="Lindquist E."/>
            <person name="Pereda V."/>
            <person name="Salamov A."/>
            <person name="Shapiro H.J."/>
            <person name="Wuyts J."/>
            <person name="Blaudez D."/>
            <person name="Buee M."/>
            <person name="Brokstein P."/>
            <person name="Canbaeck B."/>
            <person name="Cohen D."/>
            <person name="Courty P.E."/>
            <person name="Coutinho P.M."/>
            <person name="Delaruelle C."/>
            <person name="Detter J.C."/>
            <person name="Deveau A."/>
            <person name="DiFazio S."/>
            <person name="Duplessis S."/>
            <person name="Fraissinet-Tachet L."/>
            <person name="Lucic E."/>
            <person name="Frey-Klett P."/>
            <person name="Fourrey C."/>
            <person name="Feussner I."/>
            <person name="Gay G."/>
            <person name="Grimwood J."/>
            <person name="Hoegger P.J."/>
            <person name="Jain P."/>
            <person name="Kilaru S."/>
            <person name="Labbe J."/>
            <person name="Lin Y.C."/>
            <person name="Legue V."/>
            <person name="Le Tacon F."/>
            <person name="Marmeisse R."/>
            <person name="Melayah D."/>
            <person name="Montanini B."/>
            <person name="Muratet M."/>
            <person name="Nehls U."/>
            <person name="Niculita-Hirzel H."/>
            <person name="Oudot-Le Secq M.P."/>
            <person name="Peter M."/>
            <person name="Quesneville H."/>
            <person name="Rajashekar B."/>
            <person name="Reich M."/>
            <person name="Rouhier N."/>
            <person name="Schmutz J."/>
            <person name="Yin T."/>
            <person name="Chalot M."/>
            <person name="Henrissat B."/>
            <person name="Kuees U."/>
            <person name="Lucas S."/>
            <person name="Van de Peer Y."/>
            <person name="Podila G.K."/>
            <person name="Polle A."/>
            <person name="Pukkila P.J."/>
            <person name="Richardson P.M."/>
            <person name="Rouze P."/>
            <person name="Sanders I.R."/>
            <person name="Stajich J.E."/>
            <person name="Tunlid A."/>
            <person name="Tuskan G."/>
            <person name="Grigoriev I.V."/>
        </authorList>
    </citation>
    <scope>NUCLEOTIDE SEQUENCE [LARGE SCALE GENOMIC DNA]</scope>
    <source>
        <strain evidence="2">S238N-H82 / ATCC MYA-4686</strain>
    </source>
</reference>
<evidence type="ECO:0000313" key="1">
    <source>
        <dbReference type="EMBL" id="EDQ98222.1"/>
    </source>
</evidence>
<dbReference type="EMBL" id="DS547440">
    <property type="protein sequence ID" value="EDQ98222.1"/>
    <property type="molecule type" value="Genomic_DNA"/>
</dbReference>
<dbReference type="KEGG" id="lbc:LACBIDRAFT_307552"/>
<dbReference type="InParanoid" id="B0E4K9"/>
<gene>
    <name evidence="1" type="ORF">LACBIDRAFT_307552</name>
</gene>
<evidence type="ECO:0000313" key="2">
    <source>
        <dbReference type="Proteomes" id="UP000001194"/>
    </source>
</evidence>
<sequence length="81" mass="9144">MEDLSTRGVVARLEQALQQDVAGASLLDHLPFITESPEVQVVIDSERKLREMVNKDLAEKTVLIIWRAKGESGLRIMEKKI</sequence>
<dbReference type="AlphaFoldDB" id="B0E4K9"/>
<dbReference type="RefSeq" id="XP_001891127.1">
    <property type="nucleotide sequence ID" value="XM_001891092.1"/>
</dbReference>
<organism evidence="2">
    <name type="scientific">Laccaria bicolor (strain S238N-H82 / ATCC MYA-4686)</name>
    <name type="common">Bicoloured deceiver</name>
    <name type="synonym">Laccaria laccata var. bicolor</name>
    <dbReference type="NCBI Taxonomy" id="486041"/>
    <lineage>
        <taxon>Eukaryota</taxon>
        <taxon>Fungi</taxon>
        <taxon>Dikarya</taxon>
        <taxon>Basidiomycota</taxon>
        <taxon>Agaricomycotina</taxon>
        <taxon>Agaricomycetes</taxon>
        <taxon>Agaricomycetidae</taxon>
        <taxon>Agaricales</taxon>
        <taxon>Agaricineae</taxon>
        <taxon>Hydnangiaceae</taxon>
        <taxon>Laccaria</taxon>
    </lineage>
</organism>
<name>B0E4K9_LACBS</name>
<dbReference type="GeneID" id="6086783"/>
<keyword evidence="2" id="KW-1185">Reference proteome</keyword>
<protein>
    <submittedName>
        <fullName evidence="1">Predicted protein</fullName>
    </submittedName>
</protein>
<accession>B0E4K9</accession>